<evidence type="ECO:0008006" key="6">
    <source>
        <dbReference type="Google" id="ProtNLM"/>
    </source>
</evidence>
<feature type="compositionally biased region" description="Basic and acidic residues" evidence="3">
    <location>
        <begin position="560"/>
        <end position="569"/>
    </location>
</feature>
<keyword evidence="2" id="KW-0694">RNA-binding</keyword>
<evidence type="ECO:0000256" key="3">
    <source>
        <dbReference type="SAM" id="MobiDB-lite"/>
    </source>
</evidence>
<dbReference type="GO" id="GO:0003723">
    <property type="term" value="F:RNA binding"/>
    <property type="evidence" value="ECO:0007669"/>
    <property type="project" value="UniProtKB-KW"/>
</dbReference>
<dbReference type="InterPro" id="IPR012677">
    <property type="entry name" value="Nucleotide-bd_a/b_plait_sf"/>
</dbReference>
<dbReference type="InterPro" id="IPR035979">
    <property type="entry name" value="RBD_domain_sf"/>
</dbReference>
<feature type="region of interest" description="Disordered" evidence="3">
    <location>
        <begin position="265"/>
        <end position="404"/>
    </location>
</feature>
<feature type="compositionally biased region" description="Low complexity" evidence="3">
    <location>
        <begin position="341"/>
        <end position="356"/>
    </location>
</feature>
<dbReference type="SUPFAM" id="SSF54928">
    <property type="entry name" value="RNA-binding domain, RBD"/>
    <property type="match status" value="1"/>
</dbReference>
<feature type="compositionally biased region" description="Low complexity" evidence="3">
    <location>
        <begin position="154"/>
        <end position="199"/>
    </location>
</feature>
<dbReference type="Gene3D" id="3.30.70.330">
    <property type="match status" value="1"/>
</dbReference>
<protein>
    <recommendedName>
        <fullName evidence="6">RRM domain-containing protein</fullName>
    </recommendedName>
</protein>
<feature type="region of interest" description="Disordered" evidence="3">
    <location>
        <begin position="111"/>
        <end position="245"/>
    </location>
</feature>
<feature type="region of interest" description="Disordered" evidence="3">
    <location>
        <begin position="497"/>
        <end position="641"/>
    </location>
</feature>
<evidence type="ECO:0000313" key="5">
    <source>
        <dbReference type="Proteomes" id="UP001620645"/>
    </source>
</evidence>
<dbReference type="PANTHER" id="PTHR13976">
    <property type="entry name" value="HETEROGENEOUS NUCLEAR RIBONUCLEOPROTEIN-RELATED"/>
    <property type="match status" value="1"/>
</dbReference>
<sequence>MLLDGRLLHQSKIRLMLSSRREMEQVIADAQALAGAAKQQSAPSGAVQHLGLQQTAGVKFAADDKSAKIADQSAKDGAQWKSQSEVALPVVSSSPSHSTAFAPQQTTAPSYQQLFGGDSWKNPQPQLPQNVPPQQLAASGQGSHSQLLFHEQTAPPVSQSAPVPVFPGSTQPSFGGVPPSSLGLLLGSPSKTQQQLPNIPQQPPGFPPPLNVPSQPLQAAGVAQQSQPRPSNPSYAGDGFFNQQPAAGYHNQRFQTPNQPIQAYNQQQNRPTGQAPPHHQAQFGMPNQGPIAGQFRPSRPPFGRRGGAHGGAVQQQFGGATHGVGGFPNAYSESKPMGGAHYQQQQHFQPRQTHYQQRFEGGINGPKRRRSRSPSGPMDPRKRFYQGPSAHGNEFKPSAQFPPNSAAFQSEPLVKERVCVQLSNVPYKATFFDVKQYLSTTNAECVKVTRVYQPDRNYSDRWIVEFDNERDARSVIRYHGEINNRTIRTERITARKADEQYAVMEPDDKDRGDKRSSDDPNSRRERGRGERADRDRPRERERDRGTNRSRSPRGRNGRGRSNDQSRSEKGAATSSTSSSTAAATTTVWAKEERTKPSDEKKEEETDRDKQAKEQQQRQRPAQQQQQQSTATDSANPMGPLNLVSNAAVFGAFSFPDNHANNANYRPRPGGASATQIVTKANEPKPLRAFEFFPSPPSGANTHRPPIPLNHLEGGGGVSSVRQNSPPPTNQQMVGHIPSLIRPGSSNNGFWPRPANNALPLGTNRQQLTASSFANSAQVRPSTAAKPSNVPFNASVGSIDTSVGSTAPGLVIQEDYSMDEAESDNDARLQTDSSKTDPMLKTAFASGHQNGIPEQPPLDLLEPDNEPLSVHSQAKFSNMDRRAFDSAPNKEFTPHELELRPHLSFLERYREDPNSNSCIRLENVPKMVYAEQLAEFLGVQFDAPYENIARMQNGVLYINLPNEAMATKAAIRNMNILNGHQIAITQLKRAEMADAIRQNMIIIREMYRVSVVARGFPLVTQLNEVVALFERFNLNKDGAEKCTVKPSDTVSTFLLTFASSQDCRDAIRSMNDTQISGGARIKVFQPTDVTSQSRKA</sequence>
<keyword evidence="1" id="KW-0677">Repeat</keyword>
<accession>A0ABD2IJ09</accession>
<dbReference type="EMBL" id="JBICCN010000327">
    <property type="protein sequence ID" value="KAL3077235.1"/>
    <property type="molecule type" value="Genomic_DNA"/>
</dbReference>
<feature type="compositionally biased region" description="Basic and acidic residues" evidence="3">
    <location>
        <begin position="589"/>
        <end position="616"/>
    </location>
</feature>
<feature type="compositionally biased region" description="Polar residues" evidence="3">
    <location>
        <begin position="137"/>
        <end position="146"/>
    </location>
</feature>
<feature type="compositionally biased region" description="Low complexity" evidence="3">
    <location>
        <begin position="571"/>
        <end position="586"/>
    </location>
</feature>
<feature type="region of interest" description="Disordered" evidence="3">
    <location>
        <begin position="845"/>
        <end position="864"/>
    </location>
</feature>
<dbReference type="Proteomes" id="UP001620645">
    <property type="component" value="Unassembled WGS sequence"/>
</dbReference>
<organism evidence="4 5">
    <name type="scientific">Heterodera schachtii</name>
    <name type="common">Sugarbeet cyst nematode worm</name>
    <name type="synonym">Tylenchus schachtii</name>
    <dbReference type="NCBI Taxonomy" id="97005"/>
    <lineage>
        <taxon>Eukaryota</taxon>
        <taxon>Metazoa</taxon>
        <taxon>Ecdysozoa</taxon>
        <taxon>Nematoda</taxon>
        <taxon>Chromadorea</taxon>
        <taxon>Rhabditida</taxon>
        <taxon>Tylenchina</taxon>
        <taxon>Tylenchomorpha</taxon>
        <taxon>Tylenchoidea</taxon>
        <taxon>Heteroderidae</taxon>
        <taxon>Heteroderinae</taxon>
        <taxon>Heterodera</taxon>
    </lineage>
</organism>
<dbReference type="AlphaFoldDB" id="A0ABD2IJ09"/>
<dbReference type="InterPro" id="IPR050666">
    <property type="entry name" value="ESRP"/>
</dbReference>
<feature type="compositionally biased region" description="Low complexity" evidence="3">
    <location>
        <begin position="617"/>
        <end position="627"/>
    </location>
</feature>
<evidence type="ECO:0000256" key="2">
    <source>
        <dbReference type="ARBA" id="ARBA00022884"/>
    </source>
</evidence>
<name>A0ABD2IJ09_HETSC</name>
<reference evidence="4 5" key="1">
    <citation type="submission" date="2024-10" db="EMBL/GenBank/DDBJ databases">
        <authorList>
            <person name="Kim D."/>
        </authorList>
    </citation>
    <scope>NUCLEOTIDE SEQUENCE [LARGE SCALE GENOMIC DNA]</scope>
    <source>
        <strain evidence="4">Taebaek</strain>
    </source>
</reference>
<feature type="compositionally biased region" description="Polar residues" evidence="3">
    <location>
        <begin position="223"/>
        <end position="234"/>
    </location>
</feature>
<feature type="compositionally biased region" description="Basic and acidic residues" evidence="3">
    <location>
        <begin position="506"/>
        <end position="546"/>
    </location>
</feature>
<evidence type="ECO:0000256" key="1">
    <source>
        <dbReference type="ARBA" id="ARBA00022737"/>
    </source>
</evidence>
<keyword evidence="5" id="KW-1185">Reference proteome</keyword>
<feature type="compositionally biased region" description="Pro residues" evidence="3">
    <location>
        <begin position="200"/>
        <end position="211"/>
    </location>
</feature>
<proteinExistence type="predicted"/>
<evidence type="ECO:0000313" key="4">
    <source>
        <dbReference type="EMBL" id="KAL3077235.1"/>
    </source>
</evidence>
<feature type="compositionally biased region" description="Low complexity" evidence="3">
    <location>
        <begin position="293"/>
        <end position="303"/>
    </location>
</feature>
<gene>
    <name evidence="4" type="ORF">niasHS_013224</name>
</gene>
<feature type="compositionally biased region" description="Low complexity" evidence="3">
    <location>
        <begin position="122"/>
        <end position="136"/>
    </location>
</feature>
<comment type="caution">
    <text evidence="4">The sequence shown here is derived from an EMBL/GenBank/DDBJ whole genome shotgun (WGS) entry which is preliminary data.</text>
</comment>